<dbReference type="EMBL" id="CP080467">
    <property type="protein sequence ID" value="UNO49196.1"/>
    <property type="molecule type" value="Genomic_DNA"/>
</dbReference>
<name>T0CKU0_ALIAG</name>
<evidence type="ECO:0000313" key="2">
    <source>
        <dbReference type="Proteomes" id="UP000829401"/>
    </source>
</evidence>
<sequence>MVEVLQVQVRHPGIALTDKERRLVDSLVQRICIYHVRRRLTRPFRVRRACVDSIHLLVNQDVIVEDGLTNDEAQLIMHDLAEDIRQTLEACDILAQDVLLISKA</sequence>
<dbReference type="RefSeq" id="WP_021294696.1">
    <property type="nucleotide sequence ID" value="NZ_AURB01000004.1"/>
</dbReference>
<organism evidence="1 2">
    <name type="scientific">Alicyclobacillus acidoterrestris (strain ATCC 49025 / DSM 3922 / CIP 106132 / NCIMB 13137 / GD3B)</name>
    <dbReference type="NCBI Taxonomy" id="1356854"/>
    <lineage>
        <taxon>Bacteria</taxon>
        <taxon>Bacillati</taxon>
        <taxon>Bacillota</taxon>
        <taxon>Bacilli</taxon>
        <taxon>Bacillales</taxon>
        <taxon>Alicyclobacillaceae</taxon>
        <taxon>Alicyclobacillus</taxon>
    </lineage>
</organism>
<proteinExistence type="predicted"/>
<keyword evidence="2" id="KW-1185">Reference proteome</keyword>
<dbReference type="Proteomes" id="UP000829401">
    <property type="component" value="Chromosome"/>
</dbReference>
<dbReference type="STRING" id="1356854.N007_17955"/>
<reference evidence="2" key="1">
    <citation type="journal article" date="2022" name="G3 (Bethesda)">
        <title>Unveiling the complete genome sequence of Alicyclobacillus acidoterrestris DSM 3922T, a taint-producing strain.</title>
        <authorList>
            <person name="Leonardo I.C."/>
            <person name="Barreto Crespo M.T."/>
            <person name="Gaspar F.B."/>
        </authorList>
    </citation>
    <scope>NUCLEOTIDE SEQUENCE [LARGE SCALE GENOMIC DNA]</scope>
    <source>
        <strain evidence="2">DSM 3922</strain>
    </source>
</reference>
<protein>
    <submittedName>
        <fullName evidence="1">Uncharacterized protein</fullName>
    </submittedName>
</protein>
<dbReference type="OrthoDB" id="2376894at2"/>
<gene>
    <name evidence="1" type="ORF">K1I37_01105</name>
</gene>
<dbReference type="AlphaFoldDB" id="T0CKU0"/>
<accession>T0CKU0</accession>
<accession>A0A9E6ZLL5</accession>
<dbReference type="KEGG" id="aaco:K1I37_01105"/>
<evidence type="ECO:0000313" key="1">
    <source>
        <dbReference type="EMBL" id="UNO49196.1"/>
    </source>
</evidence>